<keyword evidence="8" id="KW-0560">Oxidoreductase</keyword>
<keyword evidence="5" id="KW-0479">Metal-binding</keyword>
<comment type="cofactor">
    <cofactor evidence="1 12">
        <name>FAD</name>
        <dbReference type="ChEBI" id="CHEBI:57692"/>
    </cofactor>
</comment>
<evidence type="ECO:0000256" key="2">
    <source>
        <dbReference type="ARBA" id="ARBA00008312"/>
    </source>
</evidence>
<proteinExistence type="inferred from homology"/>
<reference evidence="15 16" key="1">
    <citation type="journal article" date="2019" name="Emerg. Microbes Infect.">
        <title>Comprehensive subspecies identification of 175 nontuberculous mycobacteria species based on 7547 genomic profiles.</title>
        <authorList>
            <person name="Matsumoto Y."/>
            <person name="Kinjo T."/>
            <person name="Motooka D."/>
            <person name="Nabeya D."/>
            <person name="Jung N."/>
            <person name="Uechi K."/>
            <person name="Horii T."/>
            <person name="Iida T."/>
            <person name="Fujita J."/>
            <person name="Nakamura S."/>
        </authorList>
    </citation>
    <scope>NUCLEOTIDE SEQUENCE [LARGE SCALE GENOMIC DNA]</scope>
    <source>
        <strain evidence="15 16">JCM 30275</strain>
    </source>
</reference>
<dbReference type="InterPro" id="IPR017896">
    <property type="entry name" value="4Fe4S_Fe-S-bd"/>
</dbReference>
<dbReference type="PANTHER" id="PTHR48467">
    <property type="entry name" value="GLUTAMATE SYNTHASE 1 [NADH], CHLOROPLASTIC-LIKE"/>
    <property type="match status" value="1"/>
</dbReference>
<dbReference type="PROSITE" id="PS00198">
    <property type="entry name" value="4FE4S_FER_1"/>
    <property type="match status" value="1"/>
</dbReference>
<feature type="binding site" evidence="13">
    <location>
        <begin position="295"/>
        <end position="296"/>
    </location>
    <ligand>
        <name>NADP(+)</name>
        <dbReference type="ChEBI" id="CHEBI:58349"/>
    </ligand>
</feature>
<dbReference type="EMBL" id="AP022620">
    <property type="protein sequence ID" value="BBZ77126.1"/>
    <property type="molecule type" value="Genomic_DNA"/>
</dbReference>
<keyword evidence="7 13" id="KW-0521">NADP</keyword>
<evidence type="ECO:0000256" key="6">
    <source>
        <dbReference type="ARBA" id="ARBA00022827"/>
    </source>
</evidence>
<sequence length="530" mass="57177">MAYVITQNCCKDASCVPVCPVDCIRPVTPPDGFTTTEMLYIDPEACIDCGACQEECPVDAIYYEDELPADLEPFRDLNARYFAQQPTEPAAIPEQPRHTDLSPSTLRVAVVGAGPAGCYAAAELLAVAGVDIDVYERLPTPYGLVRAGVAPDHQHTKAITKLFDQAFRNKRLTCHFNVEIGRDLSHEELAAHHHAVIYAIGASQGRLLGIPGEQLNGCHSAAEFVGWYNGHPDHAAREFTLSGERAVIIGNGNVALDIARVLLTPVENLRTTDITENALNALAQSAIREVVIVARRDARNAAFSVGEFLALGSLPGVDVVIENGNLEPHAGDDVETAVKLEIAREYAQQPQTPGHKRIVFRFLAPPAEIIGESCVEGLRVGPDDDVIATSLVLRSTGYRGSPVDGLSFDQVSGTIPNDRGRVVDADGRPQAGLYTTGWIKRGPSGVIGTNRACAEQTVARMWEDFDNGDLSGPLPARGEVDRLLGERGVTPLEWHDWGTIDAAERERGAEAARPRLKFVSIAEMVATARS</sequence>
<organism evidence="15 16">
    <name type="scientific">Mycolicibacterium anyangense</name>
    <dbReference type="NCBI Taxonomy" id="1431246"/>
    <lineage>
        <taxon>Bacteria</taxon>
        <taxon>Bacillati</taxon>
        <taxon>Actinomycetota</taxon>
        <taxon>Actinomycetes</taxon>
        <taxon>Mycobacteriales</taxon>
        <taxon>Mycobacteriaceae</taxon>
        <taxon>Mycolicibacterium</taxon>
    </lineage>
</organism>
<dbReference type="SUPFAM" id="SSF54862">
    <property type="entry name" value="4Fe-4S ferredoxins"/>
    <property type="match status" value="1"/>
</dbReference>
<dbReference type="SUPFAM" id="SSF51971">
    <property type="entry name" value="Nucleotide-binding domain"/>
    <property type="match status" value="2"/>
</dbReference>
<dbReference type="EC" id="1.18.1.2" evidence="3"/>
<evidence type="ECO:0000256" key="10">
    <source>
        <dbReference type="ARBA" id="ARBA00023014"/>
    </source>
</evidence>
<feature type="binding site" evidence="12">
    <location>
        <begin position="445"/>
        <end position="447"/>
    </location>
    <ligand>
        <name>FAD</name>
        <dbReference type="ChEBI" id="CHEBI:57692"/>
    </ligand>
</feature>
<accession>A0A6N4W591</accession>
<feature type="binding site" evidence="13">
    <location>
        <position position="445"/>
    </location>
    <ligand>
        <name>NADP(+)</name>
        <dbReference type="ChEBI" id="CHEBI:58349"/>
    </ligand>
</feature>
<dbReference type="AlphaFoldDB" id="A0A6N4W591"/>
<evidence type="ECO:0000256" key="4">
    <source>
        <dbReference type="ARBA" id="ARBA00022630"/>
    </source>
</evidence>
<dbReference type="InterPro" id="IPR021163">
    <property type="entry name" value="Ferredox_Rdtase_adrenod"/>
</dbReference>
<dbReference type="PROSITE" id="PS51379">
    <property type="entry name" value="4FE4S_FER_2"/>
    <property type="match status" value="1"/>
</dbReference>
<dbReference type="InterPro" id="IPR036188">
    <property type="entry name" value="FAD/NAD-bd_sf"/>
</dbReference>
<evidence type="ECO:0000256" key="8">
    <source>
        <dbReference type="ARBA" id="ARBA00023002"/>
    </source>
</evidence>
<evidence type="ECO:0000256" key="3">
    <source>
        <dbReference type="ARBA" id="ARBA00013223"/>
    </source>
</evidence>
<evidence type="ECO:0000313" key="15">
    <source>
        <dbReference type="EMBL" id="BBZ77126.1"/>
    </source>
</evidence>
<dbReference type="Pfam" id="PF00037">
    <property type="entry name" value="Fer4"/>
    <property type="match status" value="1"/>
</dbReference>
<evidence type="ECO:0000256" key="11">
    <source>
        <dbReference type="ARBA" id="ARBA00047776"/>
    </source>
</evidence>
<dbReference type="Gene3D" id="3.50.50.60">
    <property type="entry name" value="FAD/NAD(P)-binding domain"/>
    <property type="match status" value="1"/>
</dbReference>
<dbReference type="Gene3D" id="3.40.50.720">
    <property type="entry name" value="NAD(P)-binding Rossmann-like Domain"/>
    <property type="match status" value="1"/>
</dbReference>
<dbReference type="CDD" id="cd04410">
    <property type="entry name" value="DMSOR_beta-like"/>
    <property type="match status" value="1"/>
</dbReference>
<feature type="binding site" evidence="13">
    <location>
        <position position="307"/>
    </location>
    <ligand>
        <name>NADP(+)</name>
        <dbReference type="ChEBI" id="CHEBI:58349"/>
    </ligand>
</feature>
<keyword evidence="9" id="KW-0408">Iron</keyword>
<dbReference type="InterPro" id="IPR017900">
    <property type="entry name" value="4Fe4S_Fe_S_CS"/>
</dbReference>
<feature type="domain" description="4Fe-4S ferredoxin-type" evidence="14">
    <location>
        <begin position="37"/>
        <end position="66"/>
    </location>
</feature>
<dbReference type="InterPro" id="IPR055275">
    <property type="entry name" value="Ferredox_Rdtase"/>
</dbReference>
<dbReference type="InterPro" id="IPR023753">
    <property type="entry name" value="FAD/NAD-binding_dom"/>
</dbReference>
<feature type="binding site" evidence="12">
    <location>
        <position position="144"/>
    </location>
    <ligand>
        <name>FAD</name>
        <dbReference type="ChEBI" id="CHEBI:57692"/>
    </ligand>
</feature>
<evidence type="ECO:0000256" key="9">
    <source>
        <dbReference type="ARBA" id="ARBA00023004"/>
    </source>
</evidence>
<keyword evidence="10" id="KW-0411">Iron-sulfur</keyword>
<keyword evidence="6 12" id="KW-0274">FAD</keyword>
<dbReference type="Proteomes" id="UP000467249">
    <property type="component" value="Chromosome"/>
</dbReference>
<feature type="binding site" evidence="12">
    <location>
        <position position="136"/>
    </location>
    <ligand>
        <name>FAD</name>
        <dbReference type="ChEBI" id="CHEBI:57692"/>
    </ligand>
</feature>
<protein>
    <recommendedName>
        <fullName evidence="3">ferredoxin--NADP(+) reductase</fullName>
        <ecNumber evidence="3">1.18.1.2</ecNumber>
    </recommendedName>
</protein>
<evidence type="ECO:0000313" key="16">
    <source>
        <dbReference type="Proteomes" id="UP000467249"/>
    </source>
</evidence>
<evidence type="ECO:0000256" key="13">
    <source>
        <dbReference type="PIRSR" id="PIRSR000362-2"/>
    </source>
</evidence>
<name>A0A6N4W591_9MYCO</name>
<dbReference type="GO" id="GO:0004324">
    <property type="term" value="F:ferredoxin-NADP+ reductase activity"/>
    <property type="evidence" value="ECO:0007669"/>
    <property type="project" value="UniProtKB-EC"/>
</dbReference>
<dbReference type="PANTHER" id="PTHR48467:SF1">
    <property type="entry name" value="GLUTAMATE SYNTHASE 1 [NADH], CHLOROPLASTIC-LIKE"/>
    <property type="match status" value="1"/>
</dbReference>
<evidence type="ECO:0000256" key="12">
    <source>
        <dbReference type="PIRSR" id="PIRSR000362-1"/>
    </source>
</evidence>
<evidence type="ECO:0000259" key="14">
    <source>
        <dbReference type="PROSITE" id="PS51379"/>
    </source>
</evidence>
<dbReference type="RefSeq" id="WP_163804488.1">
    <property type="nucleotide sequence ID" value="NZ_AP022620.1"/>
</dbReference>
<evidence type="ECO:0000256" key="7">
    <source>
        <dbReference type="ARBA" id="ARBA00022857"/>
    </source>
</evidence>
<comment type="similarity">
    <text evidence="2">Belongs to the ferredoxin--NADP reductase type 1 family.</text>
</comment>
<evidence type="ECO:0000256" key="5">
    <source>
        <dbReference type="ARBA" id="ARBA00022723"/>
    </source>
</evidence>
<dbReference type="GO" id="GO:0051536">
    <property type="term" value="F:iron-sulfur cluster binding"/>
    <property type="evidence" value="ECO:0007669"/>
    <property type="project" value="UniProtKB-KW"/>
</dbReference>
<dbReference type="PIRSF" id="PIRSF000362">
    <property type="entry name" value="FNR"/>
    <property type="match status" value="1"/>
</dbReference>
<dbReference type="KEGG" id="many:MANY_24630"/>
<keyword evidence="16" id="KW-1185">Reference proteome</keyword>
<dbReference type="Pfam" id="PF07992">
    <property type="entry name" value="Pyr_redox_2"/>
    <property type="match status" value="1"/>
</dbReference>
<feature type="binding site" evidence="12">
    <location>
        <position position="116"/>
    </location>
    <ligand>
        <name>FAD</name>
        <dbReference type="ChEBI" id="CHEBI:57692"/>
    </ligand>
</feature>
<feature type="binding site" evidence="13">
    <location>
        <begin position="251"/>
        <end position="254"/>
    </location>
    <ligand>
        <name>NADP(+)</name>
        <dbReference type="ChEBI" id="CHEBI:58349"/>
    </ligand>
</feature>
<feature type="binding site" evidence="12">
    <location>
        <position position="180"/>
    </location>
    <ligand>
        <name>FAD</name>
        <dbReference type="ChEBI" id="CHEBI:57692"/>
    </ligand>
</feature>
<comment type="catalytic activity">
    <reaction evidence="11">
        <text>2 reduced [2Fe-2S]-[ferredoxin] + NADP(+) + H(+) = 2 oxidized [2Fe-2S]-[ferredoxin] + NADPH</text>
        <dbReference type="Rhea" id="RHEA:20125"/>
        <dbReference type="Rhea" id="RHEA-COMP:10000"/>
        <dbReference type="Rhea" id="RHEA-COMP:10001"/>
        <dbReference type="ChEBI" id="CHEBI:15378"/>
        <dbReference type="ChEBI" id="CHEBI:33737"/>
        <dbReference type="ChEBI" id="CHEBI:33738"/>
        <dbReference type="ChEBI" id="CHEBI:57783"/>
        <dbReference type="ChEBI" id="CHEBI:58349"/>
        <dbReference type="EC" id="1.18.1.2"/>
    </reaction>
</comment>
<keyword evidence="4" id="KW-0285">Flavoprotein</keyword>
<evidence type="ECO:0000256" key="1">
    <source>
        <dbReference type="ARBA" id="ARBA00001974"/>
    </source>
</evidence>
<dbReference type="Gene3D" id="3.30.70.20">
    <property type="match status" value="1"/>
</dbReference>
<gene>
    <name evidence="15" type="primary">fprB_2</name>
    <name evidence="15" type="ORF">MANY_24630</name>
</gene>
<dbReference type="PRINTS" id="PR00419">
    <property type="entry name" value="ADXRDTASE"/>
</dbReference>
<feature type="binding site" evidence="12">
    <location>
        <position position="438"/>
    </location>
    <ligand>
        <name>FAD</name>
        <dbReference type="ChEBI" id="CHEBI:57692"/>
    </ligand>
</feature>
<dbReference type="GO" id="GO:0046872">
    <property type="term" value="F:metal ion binding"/>
    <property type="evidence" value="ECO:0007669"/>
    <property type="project" value="UniProtKB-KW"/>
</dbReference>